<dbReference type="Pfam" id="PF24332">
    <property type="entry name" value="DUF7500"/>
    <property type="match status" value="2"/>
</dbReference>
<feature type="compositionally biased region" description="Basic and acidic residues" evidence="1">
    <location>
        <begin position="41"/>
        <end position="54"/>
    </location>
</feature>
<evidence type="ECO:0000313" key="2">
    <source>
        <dbReference type="EMBL" id="GGM70426.1"/>
    </source>
</evidence>
<dbReference type="EMBL" id="BMOO01000004">
    <property type="protein sequence ID" value="GGM70426.1"/>
    <property type="molecule type" value="Genomic_DNA"/>
</dbReference>
<evidence type="ECO:0000313" key="3">
    <source>
        <dbReference type="EMBL" id="MBP1954910.1"/>
    </source>
</evidence>
<evidence type="ECO:0000256" key="1">
    <source>
        <dbReference type="SAM" id="MobiDB-lite"/>
    </source>
</evidence>
<dbReference type="AlphaFoldDB" id="A0A830G146"/>
<feature type="region of interest" description="Disordered" evidence="1">
    <location>
        <begin position="22"/>
        <end position="95"/>
    </location>
</feature>
<dbReference type="Proteomes" id="UP000765891">
    <property type="component" value="Unassembled WGS sequence"/>
</dbReference>
<keyword evidence="4" id="KW-1185">Reference proteome</keyword>
<proteinExistence type="predicted"/>
<reference evidence="2" key="1">
    <citation type="journal article" date="2014" name="Int. J. Syst. Evol. Microbiol.">
        <title>Complete genome sequence of Corynebacterium casei LMG S-19264T (=DSM 44701T), isolated from a smear-ripened cheese.</title>
        <authorList>
            <consortium name="US DOE Joint Genome Institute (JGI-PGF)"/>
            <person name="Walter F."/>
            <person name="Albersmeier A."/>
            <person name="Kalinowski J."/>
            <person name="Ruckert C."/>
        </authorList>
    </citation>
    <scope>NUCLEOTIDE SEQUENCE</scope>
    <source>
        <strain evidence="2">JCM 16108</strain>
    </source>
</reference>
<reference evidence="2" key="2">
    <citation type="submission" date="2020-09" db="EMBL/GenBank/DDBJ databases">
        <authorList>
            <person name="Sun Q."/>
            <person name="Ohkuma M."/>
        </authorList>
    </citation>
    <scope>NUCLEOTIDE SEQUENCE</scope>
    <source>
        <strain evidence="2">JCM 16108</strain>
    </source>
</reference>
<dbReference type="RefSeq" id="WP_188872531.1">
    <property type="nucleotide sequence ID" value="NZ_BMOO01000004.1"/>
</dbReference>
<evidence type="ECO:0000313" key="4">
    <source>
        <dbReference type="Proteomes" id="UP000614609"/>
    </source>
</evidence>
<sequence length="161" mass="17212">MADDTEPDDDELAVEHAERIAELRSESDAGEGNPLEPTDLDIAHREGVRERGDGRYVVSTNGEASGTPPATDLPDGVARDAESGDDERDHAGALERSDDAYGIVLSAKTDAGVGTTVVTSNNIVETVEEALRWYAGQVDDSLPPEDVLELLLRQSDLDVEP</sequence>
<name>A0A830G146_9EURY</name>
<dbReference type="EMBL" id="JAGGKO010000003">
    <property type="protein sequence ID" value="MBP1954910.1"/>
    <property type="molecule type" value="Genomic_DNA"/>
</dbReference>
<dbReference type="InterPro" id="IPR055923">
    <property type="entry name" value="DUF7500"/>
</dbReference>
<dbReference type="Proteomes" id="UP000614609">
    <property type="component" value="Unassembled WGS sequence"/>
</dbReference>
<protein>
    <submittedName>
        <fullName evidence="2">Uncharacterized protein</fullName>
    </submittedName>
</protein>
<gene>
    <name evidence="2" type="ORF">GCM10009017_20800</name>
    <name evidence="3" type="ORF">J2752_001822</name>
</gene>
<accession>A0A830G146</accession>
<dbReference type="OrthoDB" id="177137at2157"/>
<reference evidence="3" key="3">
    <citation type="submission" date="2021-03" db="EMBL/GenBank/DDBJ databases">
        <title>Genomic Encyclopedia of Type Strains, Phase IV (KMG-IV): sequencing the most valuable type-strain genomes for metagenomic binning, comparative biology and taxonomic classification.</title>
        <authorList>
            <person name="Goeker M."/>
        </authorList>
    </citation>
    <scope>NUCLEOTIDE SEQUENCE</scope>
    <source>
        <strain evidence="3">DSM 22443</strain>
    </source>
</reference>
<organism evidence="2 4">
    <name type="scientific">Halarchaeum rubridurum</name>
    <dbReference type="NCBI Taxonomy" id="489911"/>
    <lineage>
        <taxon>Archaea</taxon>
        <taxon>Methanobacteriati</taxon>
        <taxon>Methanobacteriota</taxon>
        <taxon>Stenosarchaea group</taxon>
        <taxon>Halobacteria</taxon>
        <taxon>Halobacteriales</taxon>
        <taxon>Halobacteriaceae</taxon>
    </lineage>
</organism>
<feature type="compositionally biased region" description="Basic and acidic residues" evidence="1">
    <location>
        <begin position="77"/>
        <end position="95"/>
    </location>
</feature>
<comment type="caution">
    <text evidence="2">The sequence shown here is derived from an EMBL/GenBank/DDBJ whole genome shotgun (WGS) entry which is preliminary data.</text>
</comment>